<evidence type="ECO:0000256" key="1">
    <source>
        <dbReference type="SAM" id="MobiDB-lite"/>
    </source>
</evidence>
<sequence length="486" mass="52967">MRPSHPSLVATAVVLTALLSIGDASARPPAIQLFCESYSNARLCAASRVDCSLCHTRTESPVAWNAYGDDVRSAFSRSSTSDETFAAALPGALAAVEHRDSDKDGVSNSDEITAGTLPGDAASAPASETTCGPAELSTTYDVCRYDGRYALRKVTLEACGRSPTPAELAAMADTPIELQPDAVADALTTCMQSEFWRGRDGVVWNIAHAKIRPTIFVAEPEENTDGHYTSEEDFDYFPDYALFVYTQIDGHDSRDLLNARYYVQRLIVDGRSVYKPVDELPSRQKMPTERRAGMLTTRWFLLFNNMFTALPRTAAAQAYRAYLGLDIALGEGLKPVPGEPADYDYKGVAAPTCAGCHSTLDPLSYPFSRYDGVTVTNLDEKGRYLPTRLEDSYEASLPGVSAMPEAGVLLGRPVSSLTEWAELAASSQEFASSRVSDYWQVFFHAEPSGAELATFDTLVQAFRTEHAYAIEPMLRDLVRTEAFGAP</sequence>
<feature type="signal peptide" evidence="2">
    <location>
        <begin position="1"/>
        <end position="26"/>
    </location>
</feature>
<organism evidence="3 4">
    <name type="scientific">Sorangium cellulosum</name>
    <name type="common">Polyangium cellulosum</name>
    <dbReference type="NCBI Taxonomy" id="56"/>
    <lineage>
        <taxon>Bacteria</taxon>
        <taxon>Pseudomonadati</taxon>
        <taxon>Myxococcota</taxon>
        <taxon>Polyangia</taxon>
        <taxon>Polyangiales</taxon>
        <taxon>Polyangiaceae</taxon>
        <taxon>Sorangium</taxon>
    </lineage>
</organism>
<reference evidence="3 4" key="1">
    <citation type="submission" date="2015-09" db="EMBL/GenBank/DDBJ databases">
        <title>Sorangium comparison.</title>
        <authorList>
            <person name="Zaburannyi N."/>
            <person name="Bunk B."/>
            <person name="Overmann J."/>
            <person name="Mueller R."/>
        </authorList>
    </citation>
    <scope>NUCLEOTIDE SEQUENCE [LARGE SCALE GENOMIC DNA]</scope>
    <source>
        <strain evidence="3 4">So ce26</strain>
    </source>
</reference>
<dbReference type="Proteomes" id="UP000238348">
    <property type="component" value="Chromosome"/>
</dbReference>
<evidence type="ECO:0000313" key="4">
    <source>
        <dbReference type="Proteomes" id="UP000238348"/>
    </source>
</evidence>
<proteinExistence type="predicted"/>
<keyword evidence="2" id="KW-0732">Signal</keyword>
<feature type="chain" id="PRO_5014694660" description="Cytochrome c domain-containing protein" evidence="2">
    <location>
        <begin position="27"/>
        <end position="486"/>
    </location>
</feature>
<dbReference type="EMBL" id="CP012673">
    <property type="protein sequence ID" value="AUX40442.1"/>
    <property type="molecule type" value="Genomic_DNA"/>
</dbReference>
<dbReference type="AlphaFoldDB" id="A0A2L0EMF0"/>
<gene>
    <name evidence="3" type="ORF">SOCE26_018430</name>
</gene>
<evidence type="ECO:0000256" key="2">
    <source>
        <dbReference type="SAM" id="SignalP"/>
    </source>
</evidence>
<feature type="region of interest" description="Disordered" evidence="1">
    <location>
        <begin position="98"/>
        <end position="132"/>
    </location>
</feature>
<protein>
    <recommendedName>
        <fullName evidence="5">Cytochrome c domain-containing protein</fullName>
    </recommendedName>
</protein>
<name>A0A2L0EMF0_SORCE</name>
<evidence type="ECO:0008006" key="5">
    <source>
        <dbReference type="Google" id="ProtNLM"/>
    </source>
</evidence>
<accession>A0A2L0EMF0</accession>
<evidence type="ECO:0000313" key="3">
    <source>
        <dbReference type="EMBL" id="AUX40442.1"/>
    </source>
</evidence>